<keyword evidence="1" id="KW-1133">Transmembrane helix</keyword>
<feature type="transmembrane region" description="Helical" evidence="1">
    <location>
        <begin position="880"/>
        <end position="898"/>
    </location>
</feature>
<feature type="transmembrane region" description="Helical" evidence="1">
    <location>
        <begin position="451"/>
        <end position="469"/>
    </location>
</feature>
<sequence length="1248" mass="151376">MIGKKNSFKFYWIGRFRYKFSEHLINFYEQKVPKNSMKTLPKKTDNQYDSDVNQIDWSIRYSFGLDEYFALALCTTLGLRGLIALLDRSYWQDAKRQMYFGSFFGFYNAHPFHIETLCFVWSFNCLNIQLSSLFCRLKHLKWLNIIMVLEERILSKNIGLKSDELKEIKSKAVLMSYFIRNTIIWLSSICYLILTYKFFNAYTFIEFIIFGIPWSIFYLINTALITSSIYYTNFYVFLISDIMRVKFIRFERMLDLLTDIAKDDYFNRNPKIRRLILERNLYQSYHYLNSLMVEYDVYNSIWKWLATFSLFWRFIIINFVSFIAIFYDMPPTFKLMYRSIFISENFAFLMFLLKVGIVHMNMANAAKRLRRFLYHMNSPTLSLKIKTIDYVTFLQEPQRFGQTTITGHLIQFKHVFLKNVPRKLMKFETSAKYFDEIDKKRKRYMFGLDEIFALTLCLILGTRGFYALIDQTYWSDNERQMYFGSFFRLCNAHPFHIEILCIVWALNCINIQMLSLFCRMKHLRWLNIVIALEEKIPTENIGLKSEEFNGFKQRSLVMSFFIRNTIIWLASIAFIFITWKFLINYSFFDFLIYGIVWGLFYAFTTIVITSSIYYTNFYIIMIADFFRVKFARFEEMLNRLEKISQQNPKFLFKIRSMHAFRYLNRLIYEYELFNQSWRWNISFVLFWRFIIINIVTFVAIFYEMSPQFTLIYRSVFFSKRLRQILLKHQEQQSIRFRLKLTEYVKFLVEPYRFGQETIIGNVIQLKHMFILIREFSTYFLLMAKMIFFNNKFNSFSLHRDRQLIYNNHHRNDDVGYEKRSPFHFFWLGRYRYKFTEHLLNHYQRFVPKSMMTLLIDQEKFYNQNAKIDWNKRYSFTLDEYFALALCIVLAIRGSYALIDQTYWNDRKRQIYFGSFFGVFGANPFHVEMLCVVWALNCINIQMTSLFLRLKHLKWLNILMALEDRISPKNIGIKPDEWKKLKIKINIMSHFNRNTTIWLSSIAGIFIGWQFYKKYSTYDFIVFGLIWILFYVITTLLVTTTIYYTNFYIFLIADLMRTKFARFEKMVNIFVELSTNDKFNHHILMEKNMTISFRYMNFLMKEYDAYNKSWKWLVTFSLVWRFVIINFVAFIAIFFDMPPTFKLVYRSIFLSENFSLFSILFQVGFIHIGMHKSANRLRQVNHCCFRRFHSLSFQMKCCRYEDFLVNPYKFGQLTATGHLIQLKHIFILVREFTVYFFLLAGFSLRMEIL</sequence>
<organism evidence="2">
    <name type="scientific">Dermatophagoides farinae</name>
    <name type="common">American house dust mite</name>
    <dbReference type="NCBI Taxonomy" id="6954"/>
    <lineage>
        <taxon>Eukaryota</taxon>
        <taxon>Metazoa</taxon>
        <taxon>Ecdysozoa</taxon>
        <taxon>Arthropoda</taxon>
        <taxon>Chelicerata</taxon>
        <taxon>Arachnida</taxon>
        <taxon>Acari</taxon>
        <taxon>Acariformes</taxon>
        <taxon>Sarcoptiformes</taxon>
        <taxon>Astigmata</taxon>
        <taxon>Psoroptidia</taxon>
        <taxon>Analgoidea</taxon>
        <taxon>Pyroglyphidae</taxon>
        <taxon>Dermatophagoidinae</taxon>
        <taxon>Dermatophagoides</taxon>
    </lineage>
</organism>
<name>A0A9D4P4Z6_DERFA</name>
<proteinExistence type="predicted"/>
<reference evidence="2" key="2">
    <citation type="journal article" date="2021" name="World Allergy Organ. J.">
        <title>Chromosome-level assembly of Dermatophagoides farinae genome and transcriptome reveals two novel allergens Der f 37 and Der f 39.</title>
        <authorList>
            <person name="Chen J."/>
            <person name="Cai Z."/>
            <person name="Fan D."/>
            <person name="Hu J."/>
            <person name="Hou Y."/>
            <person name="He Y."/>
            <person name="Zhang Z."/>
            <person name="Zhao Z."/>
            <person name="Gao P."/>
            <person name="Hu W."/>
            <person name="Sun J."/>
            <person name="Li J."/>
            <person name="Ji K."/>
        </authorList>
    </citation>
    <scope>NUCLEOTIDE SEQUENCE</scope>
    <source>
        <strain evidence="2">JKM2019</strain>
    </source>
</reference>
<feature type="transmembrane region" description="Helical" evidence="1">
    <location>
        <begin position="495"/>
        <end position="517"/>
    </location>
</feature>
<protein>
    <submittedName>
        <fullName evidence="2">Uncharacterized protein</fullName>
    </submittedName>
</protein>
<dbReference type="EMBL" id="SDOV01000002">
    <property type="protein sequence ID" value="KAH7644027.1"/>
    <property type="molecule type" value="Genomic_DNA"/>
</dbReference>
<gene>
    <name evidence="2" type="ORF">HUG17_6389</name>
</gene>
<comment type="caution">
    <text evidence="2">The sequence shown here is derived from an EMBL/GenBank/DDBJ whole genome shotgun (WGS) entry which is preliminary data.</text>
</comment>
<feature type="transmembrane region" description="Helical" evidence="1">
    <location>
        <begin position="216"/>
        <end position="239"/>
    </location>
</feature>
<dbReference type="Proteomes" id="UP000828236">
    <property type="component" value="Unassembled WGS sequence"/>
</dbReference>
<keyword evidence="1" id="KW-0472">Membrane</keyword>
<reference evidence="2" key="1">
    <citation type="submission" date="2020-06" db="EMBL/GenBank/DDBJ databases">
        <authorList>
            <person name="Ji K."/>
            <person name="Li J."/>
        </authorList>
    </citation>
    <scope>NUCLEOTIDE SEQUENCE</scope>
    <source>
        <strain evidence="2">JKM2019</strain>
        <tissue evidence="2">Whole body</tissue>
    </source>
</reference>
<feature type="transmembrane region" description="Helical" evidence="1">
    <location>
        <begin position="775"/>
        <end position="792"/>
    </location>
</feature>
<feature type="transmembrane region" description="Helical" evidence="1">
    <location>
        <begin position="1023"/>
        <end position="1052"/>
    </location>
</feature>
<keyword evidence="1" id="KW-0812">Transmembrane</keyword>
<accession>A0A9D4P4Z6</accession>
<feature type="transmembrane region" description="Helical" evidence="1">
    <location>
        <begin position="1224"/>
        <end position="1243"/>
    </location>
</feature>
<dbReference type="AlphaFoldDB" id="A0A9D4P4Z6"/>
<evidence type="ECO:0000256" key="1">
    <source>
        <dbReference type="SAM" id="Phobius"/>
    </source>
</evidence>
<feature type="transmembrane region" description="Helical" evidence="1">
    <location>
        <begin position="347"/>
        <end position="366"/>
    </location>
</feature>
<feature type="transmembrane region" description="Helical" evidence="1">
    <location>
        <begin position="177"/>
        <end position="196"/>
    </location>
</feature>
<feature type="transmembrane region" description="Helical" evidence="1">
    <location>
        <begin position="994"/>
        <end position="1011"/>
    </location>
</feature>
<feature type="transmembrane region" description="Helical" evidence="1">
    <location>
        <begin position="310"/>
        <end position="327"/>
    </location>
</feature>
<feature type="transmembrane region" description="Helical" evidence="1">
    <location>
        <begin position="1146"/>
        <end position="1167"/>
    </location>
</feature>
<feature type="transmembrane region" description="Helical" evidence="1">
    <location>
        <begin position="591"/>
        <end position="614"/>
    </location>
</feature>
<evidence type="ECO:0000313" key="2">
    <source>
        <dbReference type="EMBL" id="KAH7644027.1"/>
    </source>
</evidence>
<feature type="transmembrane region" description="Helical" evidence="1">
    <location>
        <begin position="1109"/>
        <end position="1134"/>
    </location>
</feature>
<feature type="transmembrane region" description="Helical" evidence="1">
    <location>
        <begin position="683"/>
        <end position="702"/>
    </location>
</feature>
<feature type="transmembrane region" description="Helical" evidence="1">
    <location>
        <begin position="560"/>
        <end position="579"/>
    </location>
</feature>
<feature type="transmembrane region" description="Helical" evidence="1">
    <location>
        <begin position="910"/>
        <end position="935"/>
    </location>
</feature>